<accession>A0A2L1UN85</accession>
<dbReference type="EMBL" id="CP019062">
    <property type="protein sequence ID" value="AVF34381.1"/>
    <property type="molecule type" value="Genomic_DNA"/>
</dbReference>
<dbReference type="Gene3D" id="3.20.20.140">
    <property type="entry name" value="Metal-dependent hydrolases"/>
    <property type="match status" value="1"/>
</dbReference>
<dbReference type="KEGG" id="rox:BV494_05310"/>
<evidence type="ECO:0000313" key="1">
    <source>
        <dbReference type="EMBL" id="AVF34381.1"/>
    </source>
</evidence>
<reference evidence="2" key="1">
    <citation type="submission" date="2017-01" db="EMBL/GenBank/DDBJ databases">
        <title>Genome sequence of Rouxiella sp. ERMR1:05.</title>
        <authorList>
            <person name="Kumar R."/>
            <person name="Singh D."/>
            <person name="Kumar S."/>
        </authorList>
    </citation>
    <scope>NUCLEOTIDE SEQUENCE [LARGE SCALE GENOMIC DNA]</scope>
    <source>
        <strain evidence="2">ERMR1:05</strain>
    </source>
</reference>
<protein>
    <recommendedName>
        <fullName evidence="3">Membrane dipeptidase</fullName>
    </recommendedName>
</protein>
<dbReference type="PROSITE" id="PS51365">
    <property type="entry name" value="RENAL_DIPEPTIDASE_2"/>
    <property type="match status" value="1"/>
</dbReference>
<dbReference type="SUPFAM" id="SSF51556">
    <property type="entry name" value="Metallo-dependent hydrolases"/>
    <property type="match status" value="1"/>
</dbReference>
<dbReference type="Pfam" id="PF01244">
    <property type="entry name" value="Peptidase_M19"/>
    <property type="match status" value="1"/>
</dbReference>
<gene>
    <name evidence="1" type="ORF">BV494_05310</name>
</gene>
<dbReference type="OrthoDB" id="9804920at2"/>
<organism evidence="1 2">
    <name type="scientific">Rahnella sikkimica</name>
    <dbReference type="NCBI Taxonomy" id="1805933"/>
    <lineage>
        <taxon>Bacteria</taxon>
        <taxon>Pseudomonadati</taxon>
        <taxon>Pseudomonadota</taxon>
        <taxon>Gammaproteobacteria</taxon>
        <taxon>Enterobacterales</taxon>
        <taxon>Yersiniaceae</taxon>
        <taxon>Rahnella</taxon>
    </lineage>
</organism>
<dbReference type="GO" id="GO:0006508">
    <property type="term" value="P:proteolysis"/>
    <property type="evidence" value="ECO:0007669"/>
    <property type="project" value="InterPro"/>
</dbReference>
<dbReference type="RefSeq" id="WP_104921910.1">
    <property type="nucleotide sequence ID" value="NZ_CP019062.1"/>
</dbReference>
<dbReference type="PANTHER" id="PTHR10443:SF12">
    <property type="entry name" value="DIPEPTIDASE"/>
    <property type="match status" value="1"/>
</dbReference>
<dbReference type="InterPro" id="IPR032466">
    <property type="entry name" value="Metal_Hydrolase"/>
</dbReference>
<name>A0A2L1UN85_9GAMM</name>
<proteinExistence type="predicted"/>
<dbReference type="AlphaFoldDB" id="A0A2L1UN85"/>
<evidence type="ECO:0008006" key="3">
    <source>
        <dbReference type="Google" id="ProtNLM"/>
    </source>
</evidence>
<dbReference type="PANTHER" id="PTHR10443">
    <property type="entry name" value="MICROSOMAL DIPEPTIDASE"/>
    <property type="match status" value="1"/>
</dbReference>
<dbReference type="GO" id="GO:0070573">
    <property type="term" value="F:metallodipeptidase activity"/>
    <property type="evidence" value="ECO:0007669"/>
    <property type="project" value="InterPro"/>
</dbReference>
<keyword evidence="2" id="KW-1185">Reference proteome</keyword>
<sequence>MTQTDIAQRARTLFAGSLVWDGHSGFMPDPAADLNNLQLWRDAGVHYLSVDVGFDVLPWEQTVRNLAAFRHWILDHAEDYQLVSKPEDILTARAAGKLAITFDIEGMNALDGRVEMVEFYHHLGVRQMLFAYNRNNLAGGGCHDENTGLTTFGKEVIDEMNRVGMFVDVSHCSVQTSLEAIDYSRKPVIFSHSNPKAVHAHGRNISDEQIRACVKSGGLIGVNGIGKFLGEDKPDAALFARHVDYLIDVAGPRHVALALDYAFPVGNASTEEILAAHPEYWPAEAYSGVSDYVAPSALEEVVVHLLQSGHSDKVIKDILGGNFYRLAVEVWGGE</sequence>
<dbReference type="InterPro" id="IPR008257">
    <property type="entry name" value="Pept_M19"/>
</dbReference>
<dbReference type="Proteomes" id="UP000239197">
    <property type="component" value="Chromosome"/>
</dbReference>
<evidence type="ECO:0000313" key="2">
    <source>
        <dbReference type="Proteomes" id="UP000239197"/>
    </source>
</evidence>